<keyword evidence="1" id="KW-0812">Transmembrane</keyword>
<dbReference type="AlphaFoldDB" id="A0A183DKZ0"/>
<feature type="transmembrane region" description="Helical" evidence="1">
    <location>
        <begin position="21"/>
        <end position="41"/>
    </location>
</feature>
<name>A0A183DKZ0_9BILA</name>
<organism evidence="4">
    <name type="scientific">Gongylonema pulchrum</name>
    <dbReference type="NCBI Taxonomy" id="637853"/>
    <lineage>
        <taxon>Eukaryota</taxon>
        <taxon>Metazoa</taxon>
        <taxon>Ecdysozoa</taxon>
        <taxon>Nematoda</taxon>
        <taxon>Chromadorea</taxon>
        <taxon>Rhabditida</taxon>
        <taxon>Spirurina</taxon>
        <taxon>Spiruromorpha</taxon>
        <taxon>Spiruroidea</taxon>
        <taxon>Gongylonematidae</taxon>
        <taxon>Gongylonema</taxon>
    </lineage>
</organism>
<evidence type="ECO:0000313" key="4">
    <source>
        <dbReference type="WBParaSite" id="GPUH_0000939201-mRNA-1"/>
    </source>
</evidence>
<sequence>MGGDAKHDTNASGGQVKSNKMGLLGAISYIIGNIVGAGLFVTPTSVLEQVDTVFFGKNLRFNQQSNF</sequence>
<dbReference type="WBParaSite" id="GPUH_0000939201-mRNA-1">
    <property type="protein sequence ID" value="GPUH_0000939201-mRNA-1"/>
    <property type="gene ID" value="GPUH_0000939201"/>
</dbReference>
<protein>
    <submittedName>
        <fullName evidence="4">Aa_trans domain-containing protein</fullName>
    </submittedName>
</protein>
<keyword evidence="3" id="KW-1185">Reference proteome</keyword>
<evidence type="ECO:0000313" key="3">
    <source>
        <dbReference type="Proteomes" id="UP000271098"/>
    </source>
</evidence>
<proteinExistence type="predicted"/>
<evidence type="ECO:0000313" key="2">
    <source>
        <dbReference type="EMBL" id="VDK71541.1"/>
    </source>
</evidence>
<reference evidence="2 3" key="2">
    <citation type="submission" date="2018-11" db="EMBL/GenBank/DDBJ databases">
        <authorList>
            <consortium name="Pathogen Informatics"/>
        </authorList>
    </citation>
    <scope>NUCLEOTIDE SEQUENCE [LARGE SCALE GENOMIC DNA]</scope>
</reference>
<evidence type="ECO:0000256" key="1">
    <source>
        <dbReference type="SAM" id="Phobius"/>
    </source>
</evidence>
<dbReference type="Proteomes" id="UP000271098">
    <property type="component" value="Unassembled WGS sequence"/>
</dbReference>
<reference evidence="4" key="1">
    <citation type="submission" date="2016-06" db="UniProtKB">
        <authorList>
            <consortium name="WormBaseParasite"/>
        </authorList>
    </citation>
    <scope>IDENTIFICATION</scope>
</reference>
<accession>A0A183DKZ0</accession>
<keyword evidence="1" id="KW-1133">Transmembrane helix</keyword>
<dbReference type="OrthoDB" id="10062876at2759"/>
<gene>
    <name evidence="2" type="ORF">GPUH_LOCUS9376</name>
</gene>
<dbReference type="EMBL" id="UYRT01030461">
    <property type="protein sequence ID" value="VDK71541.1"/>
    <property type="molecule type" value="Genomic_DNA"/>
</dbReference>
<keyword evidence="1" id="KW-0472">Membrane</keyword>